<dbReference type="InterPro" id="IPR021858">
    <property type="entry name" value="Fun_TF"/>
</dbReference>
<evidence type="ECO:0000256" key="7">
    <source>
        <dbReference type="SAM" id="MobiDB-lite"/>
    </source>
</evidence>
<keyword evidence="4" id="KW-0238">DNA-binding</keyword>
<evidence type="ECO:0000256" key="3">
    <source>
        <dbReference type="ARBA" id="ARBA00023015"/>
    </source>
</evidence>
<evidence type="ECO:0000256" key="4">
    <source>
        <dbReference type="ARBA" id="ARBA00023125"/>
    </source>
</evidence>
<comment type="caution">
    <text evidence="8">The sequence shown here is derived from an EMBL/GenBank/DDBJ whole genome shotgun (WGS) entry which is preliminary data.</text>
</comment>
<dbReference type="GO" id="GO:0000976">
    <property type="term" value="F:transcription cis-regulatory region binding"/>
    <property type="evidence" value="ECO:0007669"/>
    <property type="project" value="TreeGrafter"/>
</dbReference>
<keyword evidence="3" id="KW-0805">Transcription regulation</keyword>
<evidence type="ECO:0000313" key="8">
    <source>
        <dbReference type="EMBL" id="KAK1760131.1"/>
    </source>
</evidence>
<dbReference type="GO" id="GO:0005634">
    <property type="term" value="C:nucleus"/>
    <property type="evidence" value="ECO:0007669"/>
    <property type="project" value="UniProtKB-SubCell"/>
</dbReference>
<feature type="region of interest" description="Disordered" evidence="7">
    <location>
        <begin position="336"/>
        <end position="358"/>
    </location>
</feature>
<dbReference type="EMBL" id="MU839827">
    <property type="protein sequence ID" value="KAK1760131.1"/>
    <property type="molecule type" value="Genomic_DNA"/>
</dbReference>
<keyword evidence="2" id="KW-0862">Zinc</keyword>
<accession>A0AAJ0BQC5</accession>
<dbReference type="GO" id="GO:0045944">
    <property type="term" value="P:positive regulation of transcription by RNA polymerase II"/>
    <property type="evidence" value="ECO:0007669"/>
    <property type="project" value="TreeGrafter"/>
</dbReference>
<feature type="compositionally biased region" description="Low complexity" evidence="7">
    <location>
        <begin position="338"/>
        <end position="353"/>
    </location>
</feature>
<dbReference type="Pfam" id="PF11951">
    <property type="entry name" value="Fungal_trans_2"/>
    <property type="match status" value="1"/>
</dbReference>
<name>A0AAJ0BQC5_9PEZI</name>
<dbReference type="PANTHER" id="PTHR37534">
    <property type="entry name" value="TRANSCRIPTIONAL ACTIVATOR PROTEIN UGA3"/>
    <property type="match status" value="1"/>
</dbReference>
<evidence type="ECO:0000313" key="9">
    <source>
        <dbReference type="Proteomes" id="UP001239445"/>
    </source>
</evidence>
<dbReference type="Proteomes" id="UP001239445">
    <property type="component" value="Unassembled WGS sequence"/>
</dbReference>
<feature type="region of interest" description="Disordered" evidence="7">
    <location>
        <begin position="1"/>
        <end position="75"/>
    </location>
</feature>
<keyword evidence="6" id="KW-0539">Nucleus</keyword>
<evidence type="ECO:0000256" key="1">
    <source>
        <dbReference type="ARBA" id="ARBA00004123"/>
    </source>
</evidence>
<dbReference type="AlphaFoldDB" id="A0AAJ0BQC5"/>
<dbReference type="PANTHER" id="PTHR37534:SF39">
    <property type="entry name" value="TRANSCRIPTION FACTOR DOMAIN-CONTAINING PROTEIN"/>
    <property type="match status" value="1"/>
</dbReference>
<evidence type="ECO:0000256" key="2">
    <source>
        <dbReference type="ARBA" id="ARBA00022833"/>
    </source>
</evidence>
<proteinExistence type="predicted"/>
<protein>
    <submittedName>
        <fullName evidence="8">Fungal-specific transcription factor domain-containing protein</fullName>
    </submittedName>
</protein>
<evidence type="ECO:0000256" key="6">
    <source>
        <dbReference type="ARBA" id="ARBA00023242"/>
    </source>
</evidence>
<evidence type="ECO:0000256" key="5">
    <source>
        <dbReference type="ARBA" id="ARBA00023163"/>
    </source>
</evidence>
<gene>
    <name evidence="8" type="ORF">QBC47DRAFT_448728</name>
</gene>
<comment type="subcellular location">
    <subcellularLocation>
        <location evidence="1">Nucleus</location>
    </subcellularLocation>
</comment>
<organism evidence="8 9">
    <name type="scientific">Echria macrotheca</name>
    <dbReference type="NCBI Taxonomy" id="438768"/>
    <lineage>
        <taxon>Eukaryota</taxon>
        <taxon>Fungi</taxon>
        <taxon>Dikarya</taxon>
        <taxon>Ascomycota</taxon>
        <taxon>Pezizomycotina</taxon>
        <taxon>Sordariomycetes</taxon>
        <taxon>Sordariomycetidae</taxon>
        <taxon>Sordariales</taxon>
        <taxon>Schizotheciaceae</taxon>
        <taxon>Echria</taxon>
    </lineage>
</organism>
<dbReference type="GO" id="GO:0003700">
    <property type="term" value="F:DNA-binding transcription factor activity"/>
    <property type="evidence" value="ECO:0007669"/>
    <property type="project" value="TreeGrafter"/>
</dbReference>
<reference evidence="8" key="1">
    <citation type="submission" date="2023-06" db="EMBL/GenBank/DDBJ databases">
        <title>Genome-scale phylogeny and comparative genomics of the fungal order Sordariales.</title>
        <authorList>
            <consortium name="Lawrence Berkeley National Laboratory"/>
            <person name="Hensen N."/>
            <person name="Bonometti L."/>
            <person name="Westerberg I."/>
            <person name="Brannstrom I.O."/>
            <person name="Guillou S."/>
            <person name="Cros-Aarteil S."/>
            <person name="Calhoun S."/>
            <person name="Haridas S."/>
            <person name="Kuo A."/>
            <person name="Mondo S."/>
            <person name="Pangilinan J."/>
            <person name="Riley R."/>
            <person name="Labutti K."/>
            <person name="Andreopoulos B."/>
            <person name="Lipzen A."/>
            <person name="Chen C."/>
            <person name="Yanf M."/>
            <person name="Daum C."/>
            <person name="Ng V."/>
            <person name="Clum A."/>
            <person name="Steindorff A."/>
            <person name="Ohm R."/>
            <person name="Martin F."/>
            <person name="Silar P."/>
            <person name="Natvig D."/>
            <person name="Lalanne C."/>
            <person name="Gautier V."/>
            <person name="Ament-Velasquez S.L."/>
            <person name="Kruys A."/>
            <person name="Hutchinson M.I."/>
            <person name="Powell A.J."/>
            <person name="Barry K."/>
            <person name="Miller A.N."/>
            <person name="Grigoriev I.V."/>
            <person name="Debuchy R."/>
            <person name="Gladieux P."/>
            <person name="Thoren M.H."/>
            <person name="Johannesson H."/>
        </authorList>
    </citation>
    <scope>NUCLEOTIDE SEQUENCE</scope>
    <source>
        <strain evidence="8">PSN4</strain>
    </source>
</reference>
<keyword evidence="9" id="KW-1185">Reference proteome</keyword>
<sequence>MRRKNSRGTGPKMKTSRSGRRRQDPKQGLRLSWPLAGDKRRAVVGQSPAPRKREKGDNDDDNNDMNNTPTRPTTRLVHVKHQDMEAHYGHTHQILDIPLEWNPAILATNDQELLEHFQLAASRSLAILGHDPAELGDALIRTALADGGRNTPSAKAVLLALLAFSSLHRQGVHGQAFELKIAALRALGVVGSAGRPIGMVEAVQHVAAGMLMCSFEIHQSSCTSGEWTVFLRGVKDVIRTAGLDTVRPSPSSSADLAILLDWVYYHDVLAHFSLRHWKRGRGTTPPMPLPGYSCVLSESLDRDKLMDVRVAVSQSATPALSLIQLLAEVCDAVPIDPPSSSSSSSPSTTATGTDTDDDDDHKSYLNILDFRICTLDLSTILPTTSPTPDSSSVLELYQLATLVYLNRAAAAAAAEFQPAAARRSRTQKHVDRAFSLIPHLETCDRQFPVFIFGCEARSDEQRAAILDLVSRTERGDGSRSFNHVRRLLEAVWAGDDLGDGVGTGGGDYNARLTGAISGSTISD</sequence>
<keyword evidence="5" id="KW-0804">Transcription</keyword>